<evidence type="ECO:0000313" key="3">
    <source>
        <dbReference type="Proteomes" id="UP001180724"/>
    </source>
</evidence>
<dbReference type="SUPFAM" id="SSF53850">
    <property type="entry name" value="Periplasmic binding protein-like II"/>
    <property type="match status" value="1"/>
</dbReference>
<accession>A0ABU3AG01</accession>
<reference evidence="2" key="1">
    <citation type="submission" date="2024-05" db="EMBL/GenBank/DDBJ databases">
        <title>30 novel species of actinomycetes from the DSMZ collection.</title>
        <authorList>
            <person name="Nouioui I."/>
        </authorList>
    </citation>
    <scope>NUCLEOTIDE SEQUENCE</scope>
    <source>
        <strain evidence="2">DSM 40712</strain>
    </source>
</reference>
<comment type="caution">
    <text evidence="2">The sequence shown here is derived from an EMBL/GenBank/DDBJ whole genome shotgun (WGS) entry which is preliminary data.</text>
</comment>
<evidence type="ECO:0000313" key="2">
    <source>
        <dbReference type="EMBL" id="MDT0609102.1"/>
    </source>
</evidence>
<evidence type="ECO:0000256" key="1">
    <source>
        <dbReference type="ARBA" id="ARBA00022729"/>
    </source>
</evidence>
<gene>
    <name evidence="2" type="ORF">RM812_02480</name>
</gene>
<proteinExistence type="predicted"/>
<dbReference type="Gene3D" id="3.40.190.10">
    <property type="entry name" value="Periplasmic binding protein-like II"/>
    <property type="match status" value="2"/>
</dbReference>
<sequence length="405" mass="43249">MSSSTPGTGGASRPGPRFLLTALVAVLVGATACAPSSRQGDADAARGSAIPSAVVDDPADFDLDALVAAAKKEGSVTVYDSSGDITKVAEAFTAKYGIKATGVKNKVGDTLEKMTREAQADNVTIDMTLYEDGPSLVGKLLPQKVVHTWIPADLADQVPAANRSPLLVLSKANVWVYNPKLFPKGCPVDNIWDLAGPGWRGKVALQDPLGKPNIIEWFNQLSNGADQALRDAHSAAHPGEELKTSQRTAAQEWVVRLAKNSPVLTSADDDVAAAVASPNQTQPRIGLVSNAKFRDVEEKNYSMRVCDTLKPWSGYLYPKYSAIATKTTHPNAAKLFTHFILTEEGISHEMGAGGISGSTAVKQGSFSPPGLSDWKKELFSFDPKFLAKNFADTEAMQDLWRLSHS</sequence>
<name>A0ABU3AG01_9ACTN</name>
<dbReference type="PANTHER" id="PTHR30006">
    <property type="entry name" value="THIAMINE-BINDING PERIPLASMIC PROTEIN-RELATED"/>
    <property type="match status" value="1"/>
</dbReference>
<organism evidence="2 3">
    <name type="scientific">Streptomyces lancefieldiae</name>
    <dbReference type="NCBI Taxonomy" id="3075520"/>
    <lineage>
        <taxon>Bacteria</taxon>
        <taxon>Bacillati</taxon>
        <taxon>Actinomycetota</taxon>
        <taxon>Actinomycetes</taxon>
        <taxon>Kitasatosporales</taxon>
        <taxon>Streptomycetaceae</taxon>
        <taxon>Streptomyces</taxon>
    </lineage>
</organism>
<dbReference type="RefSeq" id="WP_311570696.1">
    <property type="nucleotide sequence ID" value="NZ_JAVRFH010000002.1"/>
</dbReference>
<dbReference type="Proteomes" id="UP001180724">
    <property type="component" value="Unassembled WGS sequence"/>
</dbReference>
<dbReference type="PANTHER" id="PTHR30006:SF2">
    <property type="entry name" value="ABC TRANSPORTER SUBSTRATE-BINDING PROTEIN"/>
    <property type="match status" value="1"/>
</dbReference>
<dbReference type="Pfam" id="PF13531">
    <property type="entry name" value="SBP_bac_11"/>
    <property type="match status" value="1"/>
</dbReference>
<keyword evidence="1" id="KW-0732">Signal</keyword>
<keyword evidence="3" id="KW-1185">Reference proteome</keyword>
<protein>
    <submittedName>
        <fullName evidence="2">ABC transporter substrate-binding protein</fullName>
    </submittedName>
</protein>
<dbReference type="EMBL" id="JAVRFH010000002">
    <property type="protein sequence ID" value="MDT0609102.1"/>
    <property type="molecule type" value="Genomic_DNA"/>
</dbReference>